<evidence type="ECO:0000256" key="1">
    <source>
        <dbReference type="SAM" id="Phobius"/>
    </source>
</evidence>
<feature type="transmembrane region" description="Helical" evidence="1">
    <location>
        <begin position="194"/>
        <end position="215"/>
    </location>
</feature>
<name>R0CQ99_RALPI</name>
<dbReference type="RefSeq" id="WP_004628141.1">
    <property type="nucleotide sequence ID" value="NZ_APMQ01000003.1"/>
</dbReference>
<sequence>MDAYIDIANRYFHAFEGRRLYPNFRSWHWYAWTLSFAFFAGELILVGTNAAAWRSFPSQAPMFVAEILFLATSLTIDAYKRKMQAETMGIGSGGQTDRISAGRKVALERLCGKPASSFAATAKEVSDLLALQRSFRSISDTESGDLWKKIYDPESKARLLSITLAAIALFVALLTKSADDPLPNIVAVISDQGVRSLLAVLIGCSVALFGIGLGLQTMLRSLTNVTALWIAKLGWSKKGSRTALNYLVRDLVRFYEPIPQAHEEAAPLDSQIPCREPAKVAGIPSDGTPERSALA</sequence>
<feature type="transmembrane region" description="Helical" evidence="1">
    <location>
        <begin position="29"/>
        <end position="53"/>
    </location>
</feature>
<feature type="transmembrane region" description="Helical" evidence="1">
    <location>
        <begin position="59"/>
        <end position="79"/>
    </location>
</feature>
<organism evidence="2 3">
    <name type="scientific">Ralstonia pickettii OR214</name>
    <dbReference type="NCBI Taxonomy" id="1264675"/>
    <lineage>
        <taxon>Bacteria</taxon>
        <taxon>Pseudomonadati</taxon>
        <taxon>Pseudomonadota</taxon>
        <taxon>Betaproteobacteria</taxon>
        <taxon>Burkholderiales</taxon>
        <taxon>Burkholderiaceae</taxon>
        <taxon>Ralstonia</taxon>
    </lineage>
</organism>
<gene>
    <name evidence="2" type="ORF">OR214_01108</name>
</gene>
<dbReference type="AlphaFoldDB" id="R0CQ99"/>
<evidence type="ECO:0000313" key="2">
    <source>
        <dbReference type="EMBL" id="ENZ78595.1"/>
    </source>
</evidence>
<keyword evidence="1" id="KW-0812">Transmembrane</keyword>
<keyword evidence="1" id="KW-0472">Membrane</keyword>
<keyword evidence="1" id="KW-1133">Transmembrane helix</keyword>
<dbReference type="EMBL" id="APMQ01000003">
    <property type="protein sequence ID" value="ENZ78595.1"/>
    <property type="molecule type" value="Genomic_DNA"/>
</dbReference>
<protein>
    <submittedName>
        <fullName evidence="2">Uncharacterized protein</fullName>
    </submittedName>
</protein>
<reference evidence="2 3" key="1">
    <citation type="journal article" date="2013" name="Genome Announc.">
        <title>Draft Genome Sequence for Ralstonia sp. Strain OR214, a Bacterium with Potential for Bioremediation.</title>
        <authorList>
            <person name="Utturkar S.M."/>
            <person name="Bollmann A."/>
            <person name="Brzoska R.M."/>
            <person name="Klingeman D.M."/>
            <person name="Epstein S.E."/>
            <person name="Palumbo A.V."/>
            <person name="Brown S.D."/>
        </authorList>
    </citation>
    <scope>NUCLEOTIDE SEQUENCE [LARGE SCALE GENOMIC DNA]</scope>
    <source>
        <strain evidence="2 3">OR214</strain>
    </source>
</reference>
<accession>R0CQ99</accession>
<proteinExistence type="predicted"/>
<feature type="transmembrane region" description="Helical" evidence="1">
    <location>
        <begin position="157"/>
        <end position="174"/>
    </location>
</feature>
<comment type="caution">
    <text evidence="2">The sequence shown here is derived from an EMBL/GenBank/DDBJ whole genome shotgun (WGS) entry which is preliminary data.</text>
</comment>
<evidence type="ECO:0000313" key="3">
    <source>
        <dbReference type="Proteomes" id="UP000013280"/>
    </source>
</evidence>
<dbReference type="Proteomes" id="UP000013280">
    <property type="component" value="Unassembled WGS sequence"/>
</dbReference>